<organism evidence="2 3">
    <name type="scientific">Vespula maculifrons</name>
    <name type="common">Eastern yellow jacket</name>
    <name type="synonym">Wasp</name>
    <dbReference type="NCBI Taxonomy" id="7453"/>
    <lineage>
        <taxon>Eukaryota</taxon>
        <taxon>Metazoa</taxon>
        <taxon>Ecdysozoa</taxon>
        <taxon>Arthropoda</taxon>
        <taxon>Hexapoda</taxon>
        <taxon>Insecta</taxon>
        <taxon>Pterygota</taxon>
        <taxon>Neoptera</taxon>
        <taxon>Endopterygota</taxon>
        <taxon>Hymenoptera</taxon>
        <taxon>Apocrita</taxon>
        <taxon>Aculeata</taxon>
        <taxon>Vespoidea</taxon>
        <taxon>Vespidae</taxon>
        <taxon>Vespinae</taxon>
        <taxon>Vespula</taxon>
    </lineage>
</organism>
<dbReference type="AlphaFoldDB" id="A0ABD2C020"/>
<protein>
    <submittedName>
        <fullName evidence="2">Uncharacterized protein</fullName>
    </submittedName>
</protein>
<evidence type="ECO:0000313" key="3">
    <source>
        <dbReference type="Proteomes" id="UP001607303"/>
    </source>
</evidence>
<accession>A0ABD2C020</accession>
<proteinExistence type="predicted"/>
<comment type="caution">
    <text evidence="2">The sequence shown here is derived from an EMBL/GenBank/DDBJ whole genome shotgun (WGS) entry which is preliminary data.</text>
</comment>
<gene>
    <name evidence="2" type="ORF">V1477_011725</name>
</gene>
<keyword evidence="3" id="KW-1185">Reference proteome</keyword>
<feature type="compositionally biased region" description="Gly residues" evidence="1">
    <location>
        <begin position="106"/>
        <end position="130"/>
    </location>
</feature>
<evidence type="ECO:0000313" key="2">
    <source>
        <dbReference type="EMBL" id="KAL2738366.1"/>
    </source>
</evidence>
<evidence type="ECO:0000256" key="1">
    <source>
        <dbReference type="SAM" id="MobiDB-lite"/>
    </source>
</evidence>
<feature type="region of interest" description="Disordered" evidence="1">
    <location>
        <begin position="104"/>
        <end position="130"/>
    </location>
</feature>
<reference evidence="2 3" key="1">
    <citation type="journal article" date="2024" name="Ann. Entomol. Soc. Am.">
        <title>Genomic analyses of the southern and eastern yellowjacket wasps (Hymenoptera: Vespidae) reveal evolutionary signatures of social life.</title>
        <authorList>
            <person name="Catto M.A."/>
            <person name="Caine P.B."/>
            <person name="Orr S.E."/>
            <person name="Hunt B.G."/>
            <person name="Goodisman M.A.D."/>
        </authorList>
    </citation>
    <scope>NUCLEOTIDE SEQUENCE [LARGE SCALE GENOMIC DNA]</scope>
    <source>
        <strain evidence="2">232</strain>
        <tissue evidence="2">Head and thorax</tissue>
    </source>
</reference>
<dbReference type="EMBL" id="JAYRBN010000063">
    <property type="protein sequence ID" value="KAL2738366.1"/>
    <property type="molecule type" value="Genomic_DNA"/>
</dbReference>
<name>A0ABD2C020_VESMC</name>
<dbReference type="Proteomes" id="UP001607303">
    <property type="component" value="Unassembled WGS sequence"/>
</dbReference>
<sequence>MAADVDLNVDMATTMATAPTSPPPLLRDTNEMHDANVHALHEMQSTIPATLIGNWEIAGIRLSDVSQTEDITMIGHLKLPQAKIDIKVTRTIKFHTGAERWAWIEGGEGGEGGDGGGGDGGTGTGAGGRS</sequence>